<reference evidence="1 2" key="1">
    <citation type="submission" date="2016-08" db="EMBL/GenBank/DDBJ databases">
        <authorList>
            <person name="Seilhamer J.J."/>
        </authorList>
    </citation>
    <scope>NUCLEOTIDE SEQUENCE [LARGE SCALE GENOMIC DNA]</scope>
    <source>
        <strain evidence="1">ING2-E5A</strain>
    </source>
</reference>
<evidence type="ECO:0000313" key="2">
    <source>
        <dbReference type="Proteomes" id="UP000178485"/>
    </source>
</evidence>
<dbReference type="EMBL" id="LT608328">
    <property type="protein sequence ID" value="SCM58622.1"/>
    <property type="molecule type" value="Genomic_DNA"/>
</dbReference>
<dbReference type="KEGG" id="pmuc:ING2E5A_1889"/>
<organism evidence="1 2">
    <name type="scientific">Petrimonas mucosa</name>
    <dbReference type="NCBI Taxonomy" id="1642646"/>
    <lineage>
        <taxon>Bacteria</taxon>
        <taxon>Pseudomonadati</taxon>
        <taxon>Bacteroidota</taxon>
        <taxon>Bacteroidia</taxon>
        <taxon>Bacteroidales</taxon>
        <taxon>Dysgonomonadaceae</taxon>
        <taxon>Petrimonas</taxon>
    </lineage>
</organism>
<evidence type="ECO:0000313" key="1">
    <source>
        <dbReference type="EMBL" id="SCM58622.1"/>
    </source>
</evidence>
<proteinExistence type="predicted"/>
<protein>
    <recommendedName>
        <fullName evidence="3">Peptidase S24/S26A/S26B/S26C domain-containing protein</fullName>
    </recommendedName>
</protein>
<evidence type="ECO:0008006" key="3">
    <source>
        <dbReference type="Google" id="ProtNLM"/>
    </source>
</evidence>
<dbReference type="RefSeq" id="WP_071137142.1">
    <property type="nucleotide sequence ID" value="NZ_DUQN01000005.1"/>
</dbReference>
<dbReference type="CDD" id="cd06462">
    <property type="entry name" value="Peptidase_S24_S26"/>
    <property type="match status" value="1"/>
</dbReference>
<dbReference type="AlphaFoldDB" id="A0A1G4G885"/>
<gene>
    <name evidence="1" type="ORF">ING2E5A_1889</name>
</gene>
<dbReference type="Proteomes" id="UP000178485">
    <property type="component" value="Chromosome i"/>
</dbReference>
<dbReference type="STRING" id="1642646.ING2E5A_1889"/>
<keyword evidence="2" id="KW-1185">Reference proteome</keyword>
<sequence length="148" mass="17176">MESLIVPNELFFEHLLQEIEAHRKVMIPTKGNSMLPLIRPQSDRIELSALNEGSVKKGNIVLARTRTGLYVVHRIEKVEEGVITLRGDGNLKVREECDREHVVAEVTAVYRKGRRVGKGSLEWRLAEKWWFSSPLMRRIFLGIYRRII</sequence>
<name>A0A1G4G885_9BACT</name>
<accession>A0A1G4G885</accession>